<dbReference type="OrthoDB" id="9802186at2"/>
<keyword evidence="5" id="KW-0804">Transcription</keyword>
<dbReference type="InterPro" id="IPR011006">
    <property type="entry name" value="CheY-like_superfamily"/>
</dbReference>
<dbReference type="Pfam" id="PF00072">
    <property type="entry name" value="Response_reg"/>
    <property type="match status" value="1"/>
</dbReference>
<dbReference type="GO" id="GO:0003677">
    <property type="term" value="F:DNA binding"/>
    <property type="evidence" value="ECO:0007669"/>
    <property type="project" value="UniProtKB-KW"/>
</dbReference>
<dbReference type="PROSITE" id="PS50043">
    <property type="entry name" value="HTH_LUXR_2"/>
    <property type="match status" value="1"/>
</dbReference>
<dbReference type="RefSeq" id="WP_133883196.1">
    <property type="nucleotide sequence ID" value="NZ_MWIN01000008.1"/>
</dbReference>
<evidence type="ECO:0000259" key="7">
    <source>
        <dbReference type="PROSITE" id="PS50043"/>
    </source>
</evidence>
<dbReference type="Gene3D" id="1.10.10.10">
    <property type="entry name" value="Winged helix-like DNA-binding domain superfamily/Winged helix DNA-binding domain"/>
    <property type="match status" value="1"/>
</dbReference>
<evidence type="ECO:0000256" key="4">
    <source>
        <dbReference type="ARBA" id="ARBA00023125"/>
    </source>
</evidence>
<gene>
    <name evidence="9" type="ORF">DFR24_4024</name>
</gene>
<feature type="modified residue" description="4-aspartylphosphate" evidence="6">
    <location>
        <position position="55"/>
    </location>
</feature>
<dbReference type="GO" id="GO:0006352">
    <property type="term" value="P:DNA-templated transcription initiation"/>
    <property type="evidence" value="ECO:0007669"/>
    <property type="project" value="InterPro"/>
</dbReference>
<evidence type="ECO:0000256" key="2">
    <source>
        <dbReference type="ARBA" id="ARBA00023012"/>
    </source>
</evidence>
<evidence type="ECO:0000313" key="10">
    <source>
        <dbReference type="Proteomes" id="UP000295341"/>
    </source>
</evidence>
<dbReference type="PANTHER" id="PTHR44688:SF16">
    <property type="entry name" value="DNA-BINDING TRANSCRIPTIONAL ACTIVATOR DEVR_DOSR"/>
    <property type="match status" value="1"/>
</dbReference>
<dbReference type="InterPro" id="IPR014284">
    <property type="entry name" value="RNA_pol_sigma-70_dom"/>
</dbReference>
<reference evidence="9 10" key="1">
    <citation type="submission" date="2019-03" db="EMBL/GenBank/DDBJ databases">
        <title>Genomic Encyclopedia of Type Strains, Phase IV (KMG-IV): sequencing the most valuable type-strain genomes for metagenomic binning, comparative biology and taxonomic classification.</title>
        <authorList>
            <person name="Goeker M."/>
        </authorList>
    </citation>
    <scope>NUCLEOTIDE SEQUENCE [LARGE SCALE GENOMIC DNA]</scope>
    <source>
        <strain evidence="9 10">DSM 26377</strain>
    </source>
</reference>
<evidence type="ECO:0000256" key="6">
    <source>
        <dbReference type="PROSITE-ProRule" id="PRU00169"/>
    </source>
</evidence>
<dbReference type="NCBIfam" id="TIGR02937">
    <property type="entry name" value="sigma70-ECF"/>
    <property type="match status" value="1"/>
</dbReference>
<feature type="domain" description="HTH luxR-type" evidence="7">
    <location>
        <begin position="136"/>
        <end position="201"/>
    </location>
</feature>
<dbReference type="SUPFAM" id="SSF52172">
    <property type="entry name" value="CheY-like"/>
    <property type="match status" value="1"/>
</dbReference>
<dbReference type="PROSITE" id="PS50110">
    <property type="entry name" value="RESPONSE_REGULATORY"/>
    <property type="match status" value="1"/>
</dbReference>
<dbReference type="EMBL" id="SOBT01000011">
    <property type="protein sequence ID" value="TDU25585.1"/>
    <property type="molecule type" value="Genomic_DNA"/>
</dbReference>
<feature type="domain" description="Response regulatory" evidence="8">
    <location>
        <begin position="6"/>
        <end position="120"/>
    </location>
</feature>
<dbReference type="InterPro" id="IPR016032">
    <property type="entry name" value="Sig_transdc_resp-reg_C-effctor"/>
</dbReference>
<dbReference type="SMART" id="SM00448">
    <property type="entry name" value="REC"/>
    <property type="match status" value="1"/>
</dbReference>
<dbReference type="GO" id="GO:0000160">
    <property type="term" value="P:phosphorelay signal transduction system"/>
    <property type="evidence" value="ECO:0007669"/>
    <property type="project" value="UniProtKB-KW"/>
</dbReference>
<dbReference type="InterPro" id="IPR001789">
    <property type="entry name" value="Sig_transdc_resp-reg_receiver"/>
</dbReference>
<dbReference type="SUPFAM" id="SSF46894">
    <property type="entry name" value="C-terminal effector domain of the bipartite response regulators"/>
    <property type="match status" value="1"/>
</dbReference>
<evidence type="ECO:0000259" key="8">
    <source>
        <dbReference type="PROSITE" id="PS50110"/>
    </source>
</evidence>
<evidence type="ECO:0000256" key="1">
    <source>
        <dbReference type="ARBA" id="ARBA00022553"/>
    </source>
</evidence>
<proteinExistence type="predicted"/>
<comment type="caution">
    <text evidence="9">The sequence shown here is derived from an EMBL/GenBank/DDBJ whole genome shotgun (WGS) entry which is preliminary data.</text>
</comment>
<accession>A0A4R7NWI2</accession>
<dbReference type="PANTHER" id="PTHR44688">
    <property type="entry name" value="DNA-BINDING TRANSCRIPTIONAL ACTIVATOR DEVR_DOSR"/>
    <property type="match status" value="1"/>
</dbReference>
<dbReference type="Pfam" id="PF00196">
    <property type="entry name" value="GerE"/>
    <property type="match status" value="1"/>
</dbReference>
<dbReference type="InterPro" id="IPR036388">
    <property type="entry name" value="WH-like_DNA-bd_sf"/>
</dbReference>
<dbReference type="AlphaFoldDB" id="A0A4R7NWI2"/>
<organism evidence="9 10">
    <name type="scientific">Panacagrimonas perspica</name>
    <dbReference type="NCBI Taxonomy" id="381431"/>
    <lineage>
        <taxon>Bacteria</taxon>
        <taxon>Pseudomonadati</taxon>
        <taxon>Pseudomonadota</taxon>
        <taxon>Gammaproteobacteria</taxon>
        <taxon>Nevskiales</taxon>
        <taxon>Nevskiaceae</taxon>
        <taxon>Panacagrimonas</taxon>
    </lineage>
</organism>
<keyword evidence="10" id="KW-1185">Reference proteome</keyword>
<keyword evidence="1 6" id="KW-0597">Phosphoprotein</keyword>
<evidence type="ECO:0000256" key="5">
    <source>
        <dbReference type="ARBA" id="ARBA00023163"/>
    </source>
</evidence>
<name>A0A4R7NWI2_9GAMM</name>
<evidence type="ECO:0000313" key="9">
    <source>
        <dbReference type="EMBL" id="TDU25585.1"/>
    </source>
</evidence>
<dbReference type="SMART" id="SM00421">
    <property type="entry name" value="HTH_LUXR"/>
    <property type="match status" value="1"/>
</dbReference>
<keyword evidence="3" id="KW-0805">Transcription regulation</keyword>
<evidence type="ECO:0000256" key="3">
    <source>
        <dbReference type="ARBA" id="ARBA00023015"/>
    </source>
</evidence>
<keyword evidence="2" id="KW-0902">Two-component regulatory system</keyword>
<dbReference type="FunFam" id="3.40.50.2300:FF:000018">
    <property type="entry name" value="DNA-binding transcriptional regulator NtrC"/>
    <property type="match status" value="1"/>
</dbReference>
<dbReference type="InterPro" id="IPR000792">
    <property type="entry name" value="Tscrpt_reg_LuxR_C"/>
</dbReference>
<sequence>MNSDHRVHLVDDDASVRDAVSTLLDVSGIAVTTYASGESFLDLVEPSWTGCVLLDLKMGGMDGLQVQQELLRRSIGLPVVIMTAYGDVATVRAALKVGAHDFLEKPVDNTVLVEVIKGVLDREQQRRRQLEEREEIDQRFARLTMREREVMELLVAGRQHREIAQTLGISPRTVEVYKARMMEKINARSLADVIHMGAEIRQPK</sequence>
<dbReference type="CDD" id="cd06170">
    <property type="entry name" value="LuxR_C_like"/>
    <property type="match status" value="1"/>
</dbReference>
<dbReference type="GO" id="GO:0003700">
    <property type="term" value="F:DNA-binding transcription factor activity"/>
    <property type="evidence" value="ECO:0007669"/>
    <property type="project" value="InterPro"/>
</dbReference>
<keyword evidence="4" id="KW-0238">DNA-binding</keyword>
<protein>
    <submittedName>
        <fullName evidence="9">LuxR family two component transcriptional regulator</fullName>
    </submittedName>
</protein>
<dbReference type="Gene3D" id="3.40.50.2300">
    <property type="match status" value="1"/>
</dbReference>
<dbReference type="PRINTS" id="PR00038">
    <property type="entry name" value="HTHLUXR"/>
</dbReference>
<dbReference type="Proteomes" id="UP000295341">
    <property type="component" value="Unassembled WGS sequence"/>
</dbReference>